<proteinExistence type="predicted"/>
<sequence length="111" mass="12153">MSVYKQQLLQLLASVEGLTAEASPVGGGTALFFRGKEFAHFHHDHELDLRLTKKIIASLGLSHPSGSVHHPVRSAGLPWIEVRFNSEQEVQRVAEMVKLAVAQLQSGSVSR</sequence>
<dbReference type="Pfam" id="PF17648">
    <property type="entry name" value="Luciferase"/>
    <property type="match status" value="1"/>
</dbReference>
<organism evidence="2 3">
    <name type="scientific">Hydrogenophaga palleronii</name>
    <dbReference type="NCBI Taxonomy" id="65655"/>
    <lineage>
        <taxon>Bacteria</taxon>
        <taxon>Pseudomonadati</taxon>
        <taxon>Pseudomonadota</taxon>
        <taxon>Betaproteobacteria</taxon>
        <taxon>Burkholderiales</taxon>
        <taxon>Comamonadaceae</taxon>
        <taxon>Hydrogenophaga</taxon>
    </lineage>
</organism>
<evidence type="ECO:0000313" key="3">
    <source>
        <dbReference type="Proteomes" id="UP001265700"/>
    </source>
</evidence>
<dbReference type="EMBL" id="JAVDWU010000001">
    <property type="protein sequence ID" value="MDR7148974.1"/>
    <property type="molecule type" value="Genomic_DNA"/>
</dbReference>
<accession>A0ABU1WIU5</accession>
<evidence type="ECO:0000259" key="1">
    <source>
        <dbReference type="Pfam" id="PF17648"/>
    </source>
</evidence>
<dbReference type="Proteomes" id="UP001265700">
    <property type="component" value="Unassembled WGS sequence"/>
</dbReference>
<keyword evidence="3" id="KW-1185">Reference proteome</keyword>
<reference evidence="2 3" key="1">
    <citation type="submission" date="2023-07" db="EMBL/GenBank/DDBJ databases">
        <title>Sorghum-associated microbial communities from plants grown in Nebraska, USA.</title>
        <authorList>
            <person name="Schachtman D."/>
        </authorList>
    </citation>
    <scope>NUCLEOTIDE SEQUENCE [LARGE SCALE GENOMIC DNA]</scope>
    <source>
        <strain evidence="2 3">4249</strain>
    </source>
</reference>
<protein>
    <recommendedName>
        <fullName evidence="1">Luciferase domain-containing protein</fullName>
    </recommendedName>
</protein>
<dbReference type="RefSeq" id="WP_310312059.1">
    <property type="nucleotide sequence ID" value="NZ_JAVDWU010000001.1"/>
</dbReference>
<gene>
    <name evidence="2" type="ORF">J2W49_000902</name>
</gene>
<comment type="caution">
    <text evidence="2">The sequence shown here is derived from an EMBL/GenBank/DDBJ whole genome shotgun (WGS) entry which is preliminary data.</text>
</comment>
<name>A0ABU1WIU5_9BURK</name>
<evidence type="ECO:0000313" key="2">
    <source>
        <dbReference type="EMBL" id="MDR7148974.1"/>
    </source>
</evidence>
<dbReference type="InterPro" id="IPR040841">
    <property type="entry name" value="Luciferase_dom"/>
</dbReference>
<feature type="domain" description="Luciferase" evidence="1">
    <location>
        <begin position="35"/>
        <end position="100"/>
    </location>
</feature>